<evidence type="ECO:0000313" key="2">
    <source>
        <dbReference type="Proteomes" id="UP000258613"/>
    </source>
</evidence>
<evidence type="ECO:0008006" key="3">
    <source>
        <dbReference type="Google" id="ProtNLM"/>
    </source>
</evidence>
<proteinExistence type="predicted"/>
<dbReference type="Gene3D" id="2.30.110.10">
    <property type="entry name" value="Electron Transport, Fmn-binding Protein, Chain A"/>
    <property type="match status" value="1"/>
</dbReference>
<gene>
    <name evidence="1" type="ORF">AArcMg_1050</name>
</gene>
<dbReference type="Proteomes" id="UP000258613">
    <property type="component" value="Chromosome"/>
</dbReference>
<dbReference type="EMBL" id="CP027033">
    <property type="protein sequence ID" value="AXR81066.1"/>
    <property type="molecule type" value="Genomic_DNA"/>
</dbReference>
<dbReference type="KEGG" id="nag:AArcMg_1050"/>
<evidence type="ECO:0000313" key="1">
    <source>
        <dbReference type="EMBL" id="AXR81066.1"/>
    </source>
</evidence>
<sequence length="179" mass="19406">MRGQLSSADLAAFLEQTAIPIRLACRTPQDNLWMCSLWFRLVTAEAVGDESTGDKAVGDEATANGATADNWRLQCATSASADVVSFLESDPNAAFEVSTNQPPYAGVRGRGTVSIEPDPEKETLRDLLERYLGGTDSQLATTLLAPEREEVTLTLEPAVVYGWDYASRMGDVDDDDQRS</sequence>
<accession>A0A346PNH1</accession>
<keyword evidence="2" id="KW-1185">Reference proteome</keyword>
<dbReference type="AlphaFoldDB" id="A0A346PNH1"/>
<dbReference type="SUPFAM" id="SSF50475">
    <property type="entry name" value="FMN-binding split barrel"/>
    <property type="match status" value="1"/>
</dbReference>
<organism evidence="1 2">
    <name type="scientific">Natrarchaeobaculum sulfurireducens</name>
    <dbReference type="NCBI Taxonomy" id="2044521"/>
    <lineage>
        <taxon>Archaea</taxon>
        <taxon>Methanobacteriati</taxon>
        <taxon>Methanobacteriota</taxon>
        <taxon>Stenosarchaea group</taxon>
        <taxon>Halobacteria</taxon>
        <taxon>Halobacteriales</taxon>
        <taxon>Natrialbaceae</taxon>
        <taxon>Natrarchaeobaculum</taxon>
    </lineage>
</organism>
<protein>
    <recommendedName>
        <fullName evidence="3">Pyridoxamine 5'-phosphate oxidase</fullName>
    </recommendedName>
</protein>
<name>A0A346PNH1_9EURY</name>
<dbReference type="InterPro" id="IPR012349">
    <property type="entry name" value="Split_barrel_FMN-bd"/>
</dbReference>
<reference evidence="2" key="1">
    <citation type="submission" date="2018-02" db="EMBL/GenBank/DDBJ databases">
        <title>Phenotypic and genomic properties of facultatively anaerobic sulfur-reducing natronoarchaea from hypersaline soda lakes.</title>
        <authorList>
            <person name="Sorokin D.Y."/>
            <person name="Kublanov I.V."/>
            <person name="Roman P."/>
            <person name="Sinninghe Damste J.S."/>
            <person name="Golyshin P.N."/>
            <person name="Rojo D."/>
            <person name="Ciordia S."/>
            <person name="Mena M.D.C."/>
            <person name="Ferrer M."/>
            <person name="Messina E."/>
            <person name="Smedile F."/>
            <person name="La Spada G."/>
            <person name="La Cono V."/>
            <person name="Yakimov M.M."/>
        </authorList>
    </citation>
    <scope>NUCLEOTIDE SEQUENCE [LARGE SCALE GENOMIC DNA]</scope>
    <source>
        <strain evidence="2">AArc-Mg</strain>
    </source>
</reference>